<evidence type="ECO:0000313" key="3">
    <source>
        <dbReference type="Proteomes" id="UP000290288"/>
    </source>
</evidence>
<dbReference type="Proteomes" id="UP000290288">
    <property type="component" value="Unassembled WGS sequence"/>
</dbReference>
<dbReference type="EMBL" id="SDEE01000126">
    <property type="protein sequence ID" value="RXW20957.1"/>
    <property type="molecule type" value="Genomic_DNA"/>
</dbReference>
<keyword evidence="1" id="KW-0732">Signal</keyword>
<sequence length="182" mass="18988">MAVLAKLVSVLALIPALVAGVTVPGADTPLFYLVATGPDTAGVNFLPVRLHGGSPNYSSILTGNGPIGKFFFTQGVLVSLDPSGSTLYPRPVVNSVLTANGCSTYGTLGFVQGASSNKCARYSTFQIQSNPENAQLGAKLTLNWVGRFYVCGVNKEVVYKVSPGDGPTECTPIDLYTVPVVE</sequence>
<dbReference type="OrthoDB" id="2818001at2759"/>
<accession>A0A4Q2DLV1</accession>
<protein>
    <submittedName>
        <fullName evidence="2">Uncharacterized protein</fullName>
    </submittedName>
</protein>
<organism evidence="2 3">
    <name type="scientific">Candolleomyces aberdarensis</name>
    <dbReference type="NCBI Taxonomy" id="2316362"/>
    <lineage>
        <taxon>Eukaryota</taxon>
        <taxon>Fungi</taxon>
        <taxon>Dikarya</taxon>
        <taxon>Basidiomycota</taxon>
        <taxon>Agaricomycotina</taxon>
        <taxon>Agaricomycetes</taxon>
        <taxon>Agaricomycetidae</taxon>
        <taxon>Agaricales</taxon>
        <taxon>Agaricineae</taxon>
        <taxon>Psathyrellaceae</taxon>
        <taxon>Candolleomyces</taxon>
    </lineage>
</organism>
<reference evidence="2 3" key="1">
    <citation type="submission" date="2019-01" db="EMBL/GenBank/DDBJ databases">
        <title>Draft genome sequence of Psathyrella aberdarensis IHI B618.</title>
        <authorList>
            <person name="Buettner E."/>
            <person name="Kellner H."/>
        </authorList>
    </citation>
    <scope>NUCLEOTIDE SEQUENCE [LARGE SCALE GENOMIC DNA]</scope>
    <source>
        <strain evidence="2 3">IHI B618</strain>
    </source>
</reference>
<gene>
    <name evidence="2" type="ORF">EST38_g4899</name>
</gene>
<evidence type="ECO:0000256" key="1">
    <source>
        <dbReference type="SAM" id="SignalP"/>
    </source>
</evidence>
<evidence type="ECO:0000313" key="2">
    <source>
        <dbReference type="EMBL" id="RXW20957.1"/>
    </source>
</evidence>
<proteinExistence type="predicted"/>
<dbReference type="AlphaFoldDB" id="A0A4Q2DLV1"/>
<feature type="chain" id="PRO_5020491504" evidence="1">
    <location>
        <begin position="21"/>
        <end position="182"/>
    </location>
</feature>
<feature type="signal peptide" evidence="1">
    <location>
        <begin position="1"/>
        <end position="20"/>
    </location>
</feature>
<name>A0A4Q2DLV1_9AGAR</name>
<keyword evidence="3" id="KW-1185">Reference proteome</keyword>
<comment type="caution">
    <text evidence="2">The sequence shown here is derived from an EMBL/GenBank/DDBJ whole genome shotgun (WGS) entry which is preliminary data.</text>
</comment>